<organism evidence="1 2">
    <name type="scientific">Tritrichomonas musculus</name>
    <dbReference type="NCBI Taxonomy" id="1915356"/>
    <lineage>
        <taxon>Eukaryota</taxon>
        <taxon>Metamonada</taxon>
        <taxon>Parabasalia</taxon>
        <taxon>Tritrichomonadida</taxon>
        <taxon>Tritrichomonadidae</taxon>
        <taxon>Tritrichomonas</taxon>
    </lineage>
</organism>
<evidence type="ECO:0000313" key="2">
    <source>
        <dbReference type="Proteomes" id="UP001470230"/>
    </source>
</evidence>
<sequence>MNKIQHLETETEKNKVKYNNIIFSLNEKEKTASVIGYLSNHYDIFIPQSIKNNDQEYIITSINESSFECSYISSIKFPPNSELQKIERDAFKHTKIESISIPSHVSKLEDGWCSFMPELTKVTIMPGNQYFKHHEDNDNLIIGRTNLKSDKYENLLFVNREIKTVTIPSFIKKIASNAFSYSLIEKVSIPSQVIQIDEFAFFWCSQLKTVEIPNDSDLQKIGKLAFACSSIERFFIPQQVKTICEASFTHCYHLKTVEIPLNSELQKIERFTFSHTKIECISIPKNVIELEEGWCGGTPKLKKVTIMSDNQRYKNYGDKLVIGKTDPKSDIFDVLVFVSRDIEAVTIPSFIKRIASHAFSGTSIKDIVIPPSVEEIGEGSFCECKQLRFVEIHKDSKLRIIEKEAFKSSTLEKISLPSHITQIYEETFSECGKLKKVEISPDSELQVIGNKAFNNSSIVSIFIPCHVKTIGKAAFNSCNNLSHIHFQENSELQIIEQQAFHLSSIESVFIPSTVRRICEGAFACCENLQRVQIQSNSELLVIEKEAFIETLFESFLIPCHVTEIGEDVFHDCDNLQIIEIDENSDLKMTELIEYNDNTDIIIMIPTKMRKFFQK</sequence>
<dbReference type="Proteomes" id="UP001470230">
    <property type="component" value="Unassembled WGS sequence"/>
</dbReference>
<gene>
    <name evidence="1" type="ORF">M9Y10_030038</name>
</gene>
<protein>
    <recommendedName>
        <fullName evidence="3">Surface antigen BspA-like protein</fullName>
    </recommendedName>
</protein>
<dbReference type="Gene3D" id="3.80.10.10">
    <property type="entry name" value="Ribonuclease Inhibitor"/>
    <property type="match status" value="4"/>
</dbReference>
<dbReference type="SUPFAM" id="SSF52058">
    <property type="entry name" value="L domain-like"/>
    <property type="match status" value="2"/>
</dbReference>
<comment type="caution">
    <text evidence="1">The sequence shown here is derived from an EMBL/GenBank/DDBJ whole genome shotgun (WGS) entry which is preliminary data.</text>
</comment>
<reference evidence="1 2" key="1">
    <citation type="submission" date="2024-04" db="EMBL/GenBank/DDBJ databases">
        <title>Tritrichomonas musculus Genome.</title>
        <authorList>
            <person name="Alves-Ferreira E."/>
            <person name="Grigg M."/>
            <person name="Lorenzi H."/>
            <person name="Galac M."/>
        </authorList>
    </citation>
    <scope>NUCLEOTIDE SEQUENCE [LARGE SCALE GENOMIC DNA]</scope>
    <source>
        <strain evidence="1 2">EAF2021</strain>
    </source>
</reference>
<dbReference type="Pfam" id="PF13306">
    <property type="entry name" value="LRR_5"/>
    <property type="match status" value="3"/>
</dbReference>
<dbReference type="PANTHER" id="PTHR45661">
    <property type="entry name" value="SURFACE ANTIGEN"/>
    <property type="match status" value="1"/>
</dbReference>
<evidence type="ECO:0008006" key="3">
    <source>
        <dbReference type="Google" id="ProtNLM"/>
    </source>
</evidence>
<keyword evidence="2" id="KW-1185">Reference proteome</keyword>
<dbReference type="InterPro" id="IPR026906">
    <property type="entry name" value="LRR_5"/>
</dbReference>
<dbReference type="InterPro" id="IPR053139">
    <property type="entry name" value="Surface_bspA-like"/>
</dbReference>
<name>A0ABR2KNV2_9EUKA</name>
<accession>A0ABR2KNV2</accession>
<dbReference type="PANTHER" id="PTHR45661:SF3">
    <property type="entry name" value="IG-LIKE DOMAIN-CONTAINING PROTEIN"/>
    <property type="match status" value="1"/>
</dbReference>
<proteinExistence type="predicted"/>
<dbReference type="InterPro" id="IPR032675">
    <property type="entry name" value="LRR_dom_sf"/>
</dbReference>
<dbReference type="EMBL" id="JAPFFF010000004">
    <property type="protein sequence ID" value="KAK8892795.1"/>
    <property type="molecule type" value="Genomic_DNA"/>
</dbReference>
<evidence type="ECO:0000313" key="1">
    <source>
        <dbReference type="EMBL" id="KAK8892795.1"/>
    </source>
</evidence>